<evidence type="ECO:0000313" key="1">
    <source>
        <dbReference type="EMBL" id="KJV10865.1"/>
    </source>
</evidence>
<evidence type="ECO:0000313" key="2">
    <source>
        <dbReference type="Proteomes" id="UP000033774"/>
    </source>
</evidence>
<organism evidence="1 2">
    <name type="scientific">Elstera litoralis</name>
    <dbReference type="NCBI Taxonomy" id="552518"/>
    <lineage>
        <taxon>Bacteria</taxon>
        <taxon>Pseudomonadati</taxon>
        <taxon>Pseudomonadota</taxon>
        <taxon>Alphaproteobacteria</taxon>
        <taxon>Rhodospirillales</taxon>
        <taxon>Rhodospirillaceae</taxon>
        <taxon>Elstera</taxon>
    </lineage>
</organism>
<keyword evidence="2" id="KW-1185">Reference proteome</keyword>
<dbReference type="RefSeq" id="WP_045774407.1">
    <property type="nucleotide sequence ID" value="NZ_LAJY01000033.1"/>
</dbReference>
<accession>A0A0F3IVT5</accession>
<dbReference type="AlphaFoldDB" id="A0A0F3IVT5"/>
<dbReference type="Proteomes" id="UP000033774">
    <property type="component" value="Unassembled WGS sequence"/>
</dbReference>
<dbReference type="EMBL" id="LAJY01000033">
    <property type="protein sequence ID" value="KJV10865.1"/>
    <property type="molecule type" value="Genomic_DNA"/>
</dbReference>
<reference evidence="1 2" key="1">
    <citation type="submission" date="2015-03" db="EMBL/GenBank/DDBJ databases">
        <title>Draft genome sequence of Elstera litoralis.</title>
        <authorList>
            <person name="Rahalkar M.C."/>
            <person name="Dhakephalkar P.K."/>
            <person name="Pore S.D."/>
            <person name="Arora P."/>
            <person name="Kapse N.G."/>
            <person name="Pandit P.S."/>
        </authorList>
    </citation>
    <scope>NUCLEOTIDE SEQUENCE [LARGE SCALE GENOMIC DNA]</scope>
    <source>
        <strain evidence="1 2">Dia-1</strain>
    </source>
</reference>
<sequence>MDSAPEGIGLLTVPPGTSAQEGEALRRLVKAGLRSGADVIITAALDALPDSVDALIELAGRAQLSDSGLVGALAQDAEGLVQHAGVIVDETEGALLPYVGMPATEHGSFARLQVAQEMAAVAPWCLAVSRTAAASLLNETAPGALATVIGAAHRLHQAGRFTVWTPYAAYRLTLGADATSLFGAGLTVAEAESLRRAGALRDPYYHPALARQTLFALATELPDLAILRT</sequence>
<protein>
    <recommendedName>
        <fullName evidence="3">Glycosyltransferase 2-like domain-containing protein</fullName>
    </recommendedName>
</protein>
<comment type="caution">
    <text evidence="1">The sequence shown here is derived from an EMBL/GenBank/DDBJ whole genome shotgun (WGS) entry which is preliminary data.</text>
</comment>
<gene>
    <name evidence="1" type="ORF">VZ95_02095</name>
</gene>
<proteinExistence type="predicted"/>
<name>A0A0F3IVT5_9PROT</name>
<evidence type="ECO:0008006" key="3">
    <source>
        <dbReference type="Google" id="ProtNLM"/>
    </source>
</evidence>